<feature type="domain" description="DUF5077" evidence="1">
    <location>
        <begin position="89"/>
        <end position="207"/>
    </location>
</feature>
<dbReference type="InterPro" id="IPR031712">
    <property type="entry name" value="DUF5077"/>
</dbReference>
<proteinExistence type="predicted"/>
<gene>
    <name evidence="2" type="ORF">C8N40_105122</name>
</gene>
<dbReference type="EMBL" id="QBKI01000005">
    <property type="protein sequence ID" value="PTX18833.1"/>
    <property type="molecule type" value="Genomic_DNA"/>
</dbReference>
<comment type="caution">
    <text evidence="2">The sequence shown here is derived from an EMBL/GenBank/DDBJ whole genome shotgun (WGS) entry which is preliminary data.</text>
</comment>
<accession>A0A2T5YHR0</accession>
<evidence type="ECO:0000259" key="1">
    <source>
        <dbReference type="Pfam" id="PF16871"/>
    </source>
</evidence>
<evidence type="ECO:0000313" key="2">
    <source>
        <dbReference type="EMBL" id="PTX18833.1"/>
    </source>
</evidence>
<keyword evidence="3" id="KW-1185">Reference proteome</keyword>
<dbReference type="Pfam" id="PF16871">
    <property type="entry name" value="DUF5077"/>
    <property type="match status" value="1"/>
</dbReference>
<name>A0A2T5YHR0_9BACT</name>
<sequence>MYKWLKMRVRKASRLQFYTCYTSTGAAITPVYEPRERPSYLDIVYMTTAYRVSFAFWICLAVLLSSCASKSITAGTSDTATNSSAVYTIPLGGNTYLTSGTGSGDKVTTDGITSWSSPQSIFSTYFKTEKAGRVQLQLAFSGQQAAGTIKVSIDGQSRELKVKPGDQLVDAGKYNLKAPGYVQVDVQGLQKRGENYGAVKELIVKADQELGLSFVKDNEASRFYWGRRGPSVHLSYTLPAEKNFKWFYSELEVQEGDDPIGSYFMANGFGEGYFGIQVNSPSERRVLFSVWSPFVTDNPEEIPEEEKIKLLKKGEGVYTGEFGNEGSGGQSYFKYNWKAGNTYRFLNSVEPDGKGNTIYTAYFYAPEEGKWKLIASFLRPKTDTWYKRPHSFLENFQDTRGHISRRGLYKNQWARDVDGNWVELTEARFTGDDIARRAYRLDYSGGREGAQFFLRNGGFFDETVAIGTIFSRPTSGTSPVVDFDSLP</sequence>
<dbReference type="Pfam" id="PF11958">
    <property type="entry name" value="DUF3472"/>
    <property type="match status" value="1"/>
</dbReference>
<reference evidence="2 3" key="1">
    <citation type="submission" date="2018-04" db="EMBL/GenBank/DDBJ databases">
        <title>Genomic Encyclopedia of Archaeal and Bacterial Type Strains, Phase II (KMG-II): from individual species to whole genera.</title>
        <authorList>
            <person name="Goeker M."/>
        </authorList>
    </citation>
    <scope>NUCLEOTIDE SEQUENCE [LARGE SCALE GENOMIC DNA]</scope>
    <source>
        <strain evidence="2 3">DSM 100162</strain>
    </source>
</reference>
<protein>
    <submittedName>
        <fullName evidence="2">Uncharacterized protein DUF5077</fullName>
    </submittedName>
</protein>
<organism evidence="2 3">
    <name type="scientific">Pontibacter mucosus</name>
    <dbReference type="NCBI Taxonomy" id="1649266"/>
    <lineage>
        <taxon>Bacteria</taxon>
        <taxon>Pseudomonadati</taxon>
        <taxon>Bacteroidota</taxon>
        <taxon>Cytophagia</taxon>
        <taxon>Cytophagales</taxon>
        <taxon>Hymenobacteraceae</taxon>
        <taxon>Pontibacter</taxon>
    </lineage>
</organism>
<dbReference type="AlphaFoldDB" id="A0A2T5YHR0"/>
<dbReference type="InterPro" id="IPR021862">
    <property type="entry name" value="DUF3472"/>
</dbReference>
<dbReference type="Proteomes" id="UP000244225">
    <property type="component" value="Unassembled WGS sequence"/>
</dbReference>
<evidence type="ECO:0000313" key="3">
    <source>
        <dbReference type="Proteomes" id="UP000244225"/>
    </source>
</evidence>